<protein>
    <submittedName>
        <fullName evidence="4">Plant invertase/pectin methylesterase inhibitor superfamily protein</fullName>
    </submittedName>
</protein>
<keyword evidence="1 2" id="KW-0732">Signal</keyword>
<dbReference type="Proteomes" id="UP001604336">
    <property type="component" value="Unassembled WGS sequence"/>
</dbReference>
<reference evidence="5" key="1">
    <citation type="submission" date="2024-07" db="EMBL/GenBank/DDBJ databases">
        <title>Two chromosome-level genome assemblies of Korean endemic species Abeliophyllum distichum and Forsythia ovata (Oleaceae).</title>
        <authorList>
            <person name="Jang H."/>
        </authorList>
    </citation>
    <scope>NUCLEOTIDE SEQUENCE [LARGE SCALE GENOMIC DNA]</scope>
</reference>
<dbReference type="InterPro" id="IPR035513">
    <property type="entry name" value="Invertase/methylesterase_inhib"/>
</dbReference>
<dbReference type="InterPro" id="IPR051955">
    <property type="entry name" value="PME_Inhibitor"/>
</dbReference>
<evidence type="ECO:0000256" key="2">
    <source>
        <dbReference type="SAM" id="SignalP"/>
    </source>
</evidence>
<feature type="chain" id="PRO_5044832080" evidence="2">
    <location>
        <begin position="25"/>
        <end position="212"/>
    </location>
</feature>
<evidence type="ECO:0000256" key="1">
    <source>
        <dbReference type="ARBA" id="ARBA00022729"/>
    </source>
</evidence>
<evidence type="ECO:0000313" key="5">
    <source>
        <dbReference type="Proteomes" id="UP001604336"/>
    </source>
</evidence>
<dbReference type="InterPro" id="IPR006501">
    <property type="entry name" value="Pectinesterase_inhib_dom"/>
</dbReference>
<dbReference type="EMBL" id="JBFOLK010000009">
    <property type="protein sequence ID" value="KAL2485009.1"/>
    <property type="molecule type" value="Genomic_DNA"/>
</dbReference>
<sequence length="212" mass="23513">MKNLRQLSLLFLLFIAIFFQVLHGFSYRANAAAAAAAAATTANATDFIRECCKTTLYCELCYNSLAGYSTSVQKNPVRLTSIAVNVSLTRAKRMEAYFFNISRQVELHAADPRAASALLDCCTLFDDAVHLIRDSLKQMGRLKGSGEALRFQISNIQTWMSAALTNEDTCTDGFDDVPEGTMKTDVCDKVVIAKQMTSNALAFVNRYMLPRY</sequence>
<name>A0ABD1RAC1_9LAMI</name>
<dbReference type="Pfam" id="PF04043">
    <property type="entry name" value="PMEI"/>
    <property type="match status" value="1"/>
</dbReference>
<keyword evidence="5" id="KW-1185">Reference proteome</keyword>
<dbReference type="SMART" id="SM00856">
    <property type="entry name" value="PMEI"/>
    <property type="match status" value="1"/>
</dbReference>
<evidence type="ECO:0000313" key="4">
    <source>
        <dbReference type="EMBL" id="KAL2485009.1"/>
    </source>
</evidence>
<dbReference type="PANTHER" id="PTHR31080">
    <property type="entry name" value="PECTINESTERASE INHIBITOR-LIKE"/>
    <property type="match status" value="1"/>
</dbReference>
<dbReference type="SUPFAM" id="SSF101148">
    <property type="entry name" value="Plant invertase/pectin methylesterase inhibitor"/>
    <property type="match status" value="1"/>
</dbReference>
<accession>A0ABD1RAC1</accession>
<dbReference type="CDD" id="cd15798">
    <property type="entry name" value="PMEI-like_3"/>
    <property type="match status" value="1"/>
</dbReference>
<dbReference type="AlphaFoldDB" id="A0ABD1RAC1"/>
<dbReference type="Gene3D" id="1.20.140.40">
    <property type="entry name" value="Invertase/pectin methylesterase inhibitor family protein"/>
    <property type="match status" value="1"/>
</dbReference>
<feature type="signal peptide" evidence="2">
    <location>
        <begin position="1"/>
        <end position="24"/>
    </location>
</feature>
<dbReference type="PANTHER" id="PTHR31080:SF64">
    <property type="entry name" value="PLANT INVERTASE_PECTIN METHYLESTERASE INHIBITOR SUPERFAMILY PROTEIN"/>
    <property type="match status" value="1"/>
</dbReference>
<feature type="domain" description="Pectinesterase inhibitor" evidence="3">
    <location>
        <begin position="43"/>
        <end position="203"/>
    </location>
</feature>
<comment type="caution">
    <text evidence="4">The sequence shown here is derived from an EMBL/GenBank/DDBJ whole genome shotgun (WGS) entry which is preliminary data.</text>
</comment>
<dbReference type="NCBIfam" id="TIGR01614">
    <property type="entry name" value="PME_inhib"/>
    <property type="match status" value="1"/>
</dbReference>
<organism evidence="4 5">
    <name type="scientific">Abeliophyllum distichum</name>
    <dbReference type="NCBI Taxonomy" id="126358"/>
    <lineage>
        <taxon>Eukaryota</taxon>
        <taxon>Viridiplantae</taxon>
        <taxon>Streptophyta</taxon>
        <taxon>Embryophyta</taxon>
        <taxon>Tracheophyta</taxon>
        <taxon>Spermatophyta</taxon>
        <taxon>Magnoliopsida</taxon>
        <taxon>eudicotyledons</taxon>
        <taxon>Gunneridae</taxon>
        <taxon>Pentapetalae</taxon>
        <taxon>asterids</taxon>
        <taxon>lamiids</taxon>
        <taxon>Lamiales</taxon>
        <taxon>Oleaceae</taxon>
        <taxon>Forsythieae</taxon>
        <taxon>Abeliophyllum</taxon>
    </lineage>
</organism>
<evidence type="ECO:0000259" key="3">
    <source>
        <dbReference type="SMART" id="SM00856"/>
    </source>
</evidence>
<proteinExistence type="predicted"/>
<gene>
    <name evidence="4" type="ORF">Adt_29765</name>
</gene>